<dbReference type="PANTHER" id="PTHR43674">
    <property type="entry name" value="NITRILASE C965.09-RELATED"/>
    <property type="match status" value="1"/>
</dbReference>
<dbReference type="InterPro" id="IPR003010">
    <property type="entry name" value="C-N_Hydrolase"/>
</dbReference>
<dbReference type="Proteomes" id="UP000233786">
    <property type="component" value="Unassembled WGS sequence"/>
</dbReference>
<evidence type="ECO:0000256" key="2">
    <source>
        <dbReference type="SAM" id="MobiDB-lite"/>
    </source>
</evidence>
<evidence type="ECO:0000256" key="1">
    <source>
        <dbReference type="ARBA" id="ARBA00022801"/>
    </source>
</evidence>
<dbReference type="PANTHER" id="PTHR43674:SF16">
    <property type="entry name" value="CARBON-NITROGEN FAMILY, PUTATIVE (AFU_ORTHOLOGUE AFUA_5G02350)-RELATED"/>
    <property type="match status" value="1"/>
</dbReference>
<dbReference type="InterPro" id="IPR050345">
    <property type="entry name" value="Aliph_Amidase/BUP"/>
</dbReference>
<dbReference type="InterPro" id="IPR036526">
    <property type="entry name" value="C-N_Hydrolase_sf"/>
</dbReference>
<feature type="region of interest" description="Disordered" evidence="2">
    <location>
        <begin position="1"/>
        <end position="23"/>
    </location>
</feature>
<dbReference type="Gene3D" id="3.60.110.10">
    <property type="entry name" value="Carbon-nitrogen hydrolase"/>
    <property type="match status" value="1"/>
</dbReference>
<dbReference type="GO" id="GO:0016811">
    <property type="term" value="F:hydrolase activity, acting on carbon-nitrogen (but not peptide) bonds, in linear amides"/>
    <property type="evidence" value="ECO:0007669"/>
    <property type="project" value="TreeGrafter"/>
</dbReference>
<name>A0A2N3XZL8_SACSN</name>
<evidence type="ECO:0000313" key="4">
    <source>
        <dbReference type="EMBL" id="PKW16115.1"/>
    </source>
</evidence>
<feature type="domain" description="CN hydrolase" evidence="3">
    <location>
        <begin position="28"/>
        <end position="267"/>
    </location>
</feature>
<accession>A0A2N3XZL8</accession>
<dbReference type="OrthoDB" id="9760188at2"/>
<protein>
    <submittedName>
        <fullName evidence="4">Amidohydrolase</fullName>
    </submittedName>
</protein>
<dbReference type="CDD" id="cd07197">
    <property type="entry name" value="nitrilase"/>
    <property type="match status" value="1"/>
</dbReference>
<dbReference type="AlphaFoldDB" id="A0A2N3XZL8"/>
<sequence>MPECKNRAVSSTDSTGMPGLGPTSLTAPRVGLVQSGSVLGDVAANIDTAVNEVISAAERGADLLVFPECYLHGYMFADADAVHQAALPLDDPALLPLHHVVRRTGVHAVLGLLERGTDGYVYNTALALGPAGTLGHYRKQHIPFMGADRFVAPGDDGAPRVFDTPFGRVGMMICFDLRFPESARELALAGADIIVMPTAWPASATLLAELVTRVRAWENRVFLAIADRPDEEGGLRFLGRSQIVGPDADIVLDAGAETGTFVAEVQLERARAKELVFIPGEYEVSIFGARRPGRYAAITDPSLPAPPSRVGSWRSE</sequence>
<organism evidence="4 5">
    <name type="scientific">Saccharopolyspora spinosa</name>
    <dbReference type="NCBI Taxonomy" id="60894"/>
    <lineage>
        <taxon>Bacteria</taxon>
        <taxon>Bacillati</taxon>
        <taxon>Actinomycetota</taxon>
        <taxon>Actinomycetes</taxon>
        <taxon>Pseudonocardiales</taxon>
        <taxon>Pseudonocardiaceae</taxon>
        <taxon>Saccharopolyspora</taxon>
    </lineage>
</organism>
<dbReference type="Pfam" id="PF00795">
    <property type="entry name" value="CN_hydrolase"/>
    <property type="match status" value="1"/>
</dbReference>
<dbReference type="SUPFAM" id="SSF56317">
    <property type="entry name" value="Carbon-nitrogen hydrolase"/>
    <property type="match status" value="1"/>
</dbReference>
<reference evidence="4" key="1">
    <citation type="submission" date="2017-12" db="EMBL/GenBank/DDBJ databases">
        <title>Sequencing the genomes of 1000 Actinobacteria strains.</title>
        <authorList>
            <person name="Klenk H.-P."/>
        </authorList>
    </citation>
    <scope>NUCLEOTIDE SEQUENCE [LARGE SCALE GENOMIC DNA]</scope>
    <source>
        <strain evidence="4">DSM 44228</strain>
    </source>
</reference>
<keyword evidence="5" id="KW-1185">Reference proteome</keyword>
<dbReference type="PROSITE" id="PS50263">
    <property type="entry name" value="CN_HYDROLASE"/>
    <property type="match status" value="1"/>
</dbReference>
<proteinExistence type="predicted"/>
<evidence type="ECO:0000313" key="5">
    <source>
        <dbReference type="Proteomes" id="UP000233786"/>
    </source>
</evidence>
<dbReference type="STRING" id="994479.GCA_000194155_03306"/>
<comment type="caution">
    <text evidence="4">The sequence shown here is derived from an EMBL/GenBank/DDBJ whole genome shotgun (WGS) entry which is preliminary data.</text>
</comment>
<keyword evidence="1" id="KW-0378">Hydrolase</keyword>
<dbReference type="EMBL" id="PJNB01000001">
    <property type="protein sequence ID" value="PKW16115.1"/>
    <property type="molecule type" value="Genomic_DNA"/>
</dbReference>
<evidence type="ECO:0000259" key="3">
    <source>
        <dbReference type="PROSITE" id="PS50263"/>
    </source>
</evidence>
<gene>
    <name evidence="4" type="ORF">A8926_3911</name>
</gene>